<proteinExistence type="predicted"/>
<organism evidence="1 2">
    <name type="scientific">Stylosanthes scabra</name>
    <dbReference type="NCBI Taxonomy" id="79078"/>
    <lineage>
        <taxon>Eukaryota</taxon>
        <taxon>Viridiplantae</taxon>
        <taxon>Streptophyta</taxon>
        <taxon>Embryophyta</taxon>
        <taxon>Tracheophyta</taxon>
        <taxon>Spermatophyta</taxon>
        <taxon>Magnoliopsida</taxon>
        <taxon>eudicotyledons</taxon>
        <taxon>Gunneridae</taxon>
        <taxon>Pentapetalae</taxon>
        <taxon>rosids</taxon>
        <taxon>fabids</taxon>
        <taxon>Fabales</taxon>
        <taxon>Fabaceae</taxon>
        <taxon>Papilionoideae</taxon>
        <taxon>50 kb inversion clade</taxon>
        <taxon>dalbergioids sensu lato</taxon>
        <taxon>Dalbergieae</taxon>
        <taxon>Pterocarpus clade</taxon>
        <taxon>Stylosanthes</taxon>
    </lineage>
</organism>
<comment type="caution">
    <text evidence="1">The sequence shown here is derived from an EMBL/GenBank/DDBJ whole genome shotgun (WGS) entry which is preliminary data.</text>
</comment>
<keyword evidence="2" id="KW-1185">Reference proteome</keyword>
<protein>
    <submittedName>
        <fullName evidence="1">Uncharacterized protein</fullName>
    </submittedName>
</protein>
<reference evidence="1 2" key="1">
    <citation type="journal article" date="2023" name="Plants (Basel)">
        <title>Bridging the Gap: Combining Genomics and Transcriptomics Approaches to Understand Stylosanthes scabra, an Orphan Legume from the Brazilian Caatinga.</title>
        <authorList>
            <person name="Ferreira-Neto J.R.C."/>
            <person name="da Silva M.D."/>
            <person name="Binneck E."/>
            <person name="de Melo N.F."/>
            <person name="da Silva R.H."/>
            <person name="de Melo A.L.T.M."/>
            <person name="Pandolfi V."/>
            <person name="Bustamante F.O."/>
            <person name="Brasileiro-Vidal A.C."/>
            <person name="Benko-Iseppon A.M."/>
        </authorList>
    </citation>
    <scope>NUCLEOTIDE SEQUENCE [LARGE SCALE GENOMIC DNA]</scope>
    <source>
        <tissue evidence="1">Leaves</tissue>
    </source>
</reference>
<evidence type="ECO:0000313" key="1">
    <source>
        <dbReference type="EMBL" id="MED6139985.1"/>
    </source>
</evidence>
<accession>A0ABU6SV89</accession>
<dbReference type="EMBL" id="JASCZI010062049">
    <property type="protein sequence ID" value="MED6139985.1"/>
    <property type="molecule type" value="Genomic_DNA"/>
</dbReference>
<dbReference type="Proteomes" id="UP001341840">
    <property type="component" value="Unassembled WGS sequence"/>
</dbReference>
<name>A0ABU6SV89_9FABA</name>
<sequence length="153" mass="17882">MKIYIETKLKNKSATQAIRTESLLYNAYEQQHLSTLTTLRVSSSFQTQLRKILNQGLPTERKNTPSVPEVQKQEGVESEILRVEIERLSLVSDTRNTGGYPCEHCKGRRCEETLLPLDIEELDDIKYCYCKDNRDETSRRKRNVEYNHTNRKS</sequence>
<gene>
    <name evidence="1" type="ORF">PIB30_088889</name>
</gene>
<evidence type="ECO:0000313" key="2">
    <source>
        <dbReference type="Proteomes" id="UP001341840"/>
    </source>
</evidence>